<evidence type="ECO:0000256" key="2">
    <source>
        <dbReference type="PROSITE-ProRule" id="PRU00376"/>
    </source>
</evidence>
<gene>
    <name evidence="5" type="primary">Mllt3</name>
    <name evidence="5" type="ORF">THIORB_R08752</name>
</gene>
<feature type="non-terminal residue" evidence="5">
    <location>
        <position position="380"/>
    </location>
</feature>
<feature type="compositionally biased region" description="Polar residues" evidence="3">
    <location>
        <begin position="312"/>
        <end position="321"/>
    </location>
</feature>
<feature type="compositionally biased region" description="Basic and acidic residues" evidence="3">
    <location>
        <begin position="331"/>
        <end position="358"/>
    </location>
</feature>
<dbReference type="PROSITE" id="PS51037">
    <property type="entry name" value="YEATS"/>
    <property type="match status" value="1"/>
</dbReference>
<feature type="compositionally biased region" description="Low complexity" evidence="3">
    <location>
        <begin position="189"/>
        <end position="200"/>
    </location>
</feature>
<protein>
    <submittedName>
        <fullName evidence="5">AF9 protein</fullName>
    </submittedName>
</protein>
<dbReference type="Gene3D" id="2.60.40.1970">
    <property type="entry name" value="YEATS domain"/>
    <property type="match status" value="1"/>
</dbReference>
<dbReference type="FunFam" id="2.60.40.1970:FF:000003">
    <property type="entry name" value="MLLT1, super elongation complex subunit"/>
    <property type="match status" value="1"/>
</dbReference>
<reference evidence="5 6" key="1">
    <citation type="submission" date="2019-09" db="EMBL/GenBank/DDBJ databases">
        <title>Bird 10,000 Genomes (B10K) Project - Family phase.</title>
        <authorList>
            <person name="Zhang G."/>
        </authorList>
    </citation>
    <scope>NUCLEOTIDE SEQUENCE [LARGE SCALE GENOMIC DNA]</scope>
    <source>
        <strain evidence="5">B10K-DU-002-47</strain>
        <tissue evidence="5">Muscle</tissue>
    </source>
</reference>
<dbReference type="InterPro" id="IPR055129">
    <property type="entry name" value="YEATS_dom"/>
</dbReference>
<dbReference type="AlphaFoldDB" id="A0A7L1X172"/>
<sequence>SPPQYAVQVKLELGHRAQVRKKPTVEGFTHDWMVFVRGPEHSNIQHFVEKVVFHLHESFPRPKRVCKDPPYKVEESGYAGFILPIEVYFKNKEEPKKVRFDYDLFLHLEGHPPVNHLRCEKLTFNNPTEEFRRKLQKAGGIMVMSDGTSFSSGQSLHLPSLPSNSLSFLEVKKKSSHGPKDPTRILNVNSSSSSSSNSSSKTHKLTKEHKEKTSKDSKEHKSAFKEPSREHSKSSKESSKKPKENKPLKDEKNVPKMAFKEPKPMTKEPKLENTPVLTITGGQQQEKKTTTKKASFLDSDEPSAKKRKKSGSDSLLKNLSSAPPLILTCSSDRKQTKDRSQLKVARVKIENDAQEKKAPTLPPFDDIVDTNDSDVSSKSE</sequence>
<feature type="non-terminal residue" evidence="5">
    <location>
        <position position="1"/>
    </location>
</feature>
<feature type="region of interest" description="Disordered" evidence="3">
    <location>
        <begin position="170"/>
        <end position="380"/>
    </location>
</feature>
<evidence type="ECO:0000313" key="6">
    <source>
        <dbReference type="Proteomes" id="UP000565698"/>
    </source>
</evidence>
<dbReference type="Pfam" id="PF03366">
    <property type="entry name" value="YEATS"/>
    <property type="match status" value="1"/>
</dbReference>
<comment type="caution">
    <text evidence="5">The sequence shown here is derived from an EMBL/GenBank/DDBJ whole genome shotgun (WGS) entry which is preliminary data.</text>
</comment>
<dbReference type="GO" id="GO:0003682">
    <property type="term" value="F:chromatin binding"/>
    <property type="evidence" value="ECO:0007669"/>
    <property type="project" value="TreeGrafter"/>
</dbReference>
<dbReference type="EMBL" id="VXBW01000367">
    <property type="protein sequence ID" value="NXP02794.1"/>
    <property type="molecule type" value="Genomic_DNA"/>
</dbReference>
<accession>A0A7L1X172</accession>
<dbReference type="InterPro" id="IPR052790">
    <property type="entry name" value="YEATS_domain"/>
</dbReference>
<feature type="domain" description="YEATS" evidence="4">
    <location>
        <begin position="1"/>
        <end position="138"/>
    </location>
</feature>
<name>A0A7L1X172_9AVES</name>
<evidence type="ECO:0000313" key="5">
    <source>
        <dbReference type="EMBL" id="NXP02794.1"/>
    </source>
</evidence>
<dbReference type="Proteomes" id="UP000565698">
    <property type="component" value="Unassembled WGS sequence"/>
</dbReference>
<organism evidence="5 6">
    <name type="scientific">Thinocorus orbignyianus</name>
    <dbReference type="NCBI Taxonomy" id="161742"/>
    <lineage>
        <taxon>Eukaryota</taxon>
        <taxon>Metazoa</taxon>
        <taxon>Chordata</taxon>
        <taxon>Craniata</taxon>
        <taxon>Vertebrata</taxon>
        <taxon>Euteleostomi</taxon>
        <taxon>Archelosauria</taxon>
        <taxon>Archosauria</taxon>
        <taxon>Dinosauria</taxon>
        <taxon>Saurischia</taxon>
        <taxon>Theropoda</taxon>
        <taxon>Coelurosauria</taxon>
        <taxon>Aves</taxon>
        <taxon>Neognathae</taxon>
        <taxon>Neoaves</taxon>
        <taxon>Aequornithes</taxon>
        <taxon>Ciconiiformes</taxon>
        <taxon>Thinocoridae</taxon>
        <taxon>Thinocorus</taxon>
    </lineage>
</organism>
<dbReference type="GO" id="GO:0008023">
    <property type="term" value="C:transcription elongation factor complex"/>
    <property type="evidence" value="ECO:0007669"/>
    <property type="project" value="TreeGrafter"/>
</dbReference>
<dbReference type="PANTHER" id="PTHR47827">
    <property type="entry name" value="AHD DOMAIN-CONTAINING PROTEIN"/>
    <property type="match status" value="1"/>
</dbReference>
<feature type="compositionally biased region" description="Basic and acidic residues" evidence="3">
    <location>
        <begin position="208"/>
        <end position="271"/>
    </location>
</feature>
<dbReference type="GO" id="GO:0045893">
    <property type="term" value="P:positive regulation of DNA-templated transcription"/>
    <property type="evidence" value="ECO:0007669"/>
    <property type="project" value="TreeGrafter"/>
</dbReference>
<proteinExistence type="predicted"/>
<dbReference type="CDD" id="cd16906">
    <property type="entry name" value="YEATS_AF-9_like"/>
    <property type="match status" value="1"/>
</dbReference>
<keyword evidence="6" id="KW-1185">Reference proteome</keyword>
<dbReference type="OrthoDB" id="10053467at2759"/>
<evidence type="ECO:0000256" key="1">
    <source>
        <dbReference type="ARBA" id="ARBA00023242"/>
    </source>
</evidence>
<keyword evidence="1 2" id="KW-0539">Nucleus</keyword>
<dbReference type="PANTHER" id="PTHR47827:SF5">
    <property type="entry name" value="PROTEIN AF-9"/>
    <property type="match status" value="1"/>
</dbReference>
<evidence type="ECO:0000256" key="3">
    <source>
        <dbReference type="SAM" id="MobiDB-lite"/>
    </source>
</evidence>
<evidence type="ECO:0000259" key="4">
    <source>
        <dbReference type="PROSITE" id="PS51037"/>
    </source>
</evidence>
<comment type="subcellular location">
    <subcellularLocation>
        <location evidence="2">Nucleus</location>
    </subcellularLocation>
</comment>
<feature type="compositionally biased region" description="Basic and acidic residues" evidence="3">
    <location>
        <begin position="170"/>
        <end position="183"/>
    </location>
</feature>
<dbReference type="InterPro" id="IPR038704">
    <property type="entry name" value="YEAST_sf"/>
</dbReference>